<dbReference type="Pfam" id="PF12867">
    <property type="entry name" value="DinB_2"/>
    <property type="match status" value="1"/>
</dbReference>
<dbReference type="RefSeq" id="WP_144076505.1">
    <property type="nucleotide sequence ID" value="NZ_CP076129.1"/>
</dbReference>
<reference evidence="2 3" key="1">
    <citation type="submission" date="2021-05" db="EMBL/GenBank/DDBJ databases">
        <title>Comparative genomic studies on the polysaccharide-degrading batcterial strains of the Flammeovirga genus.</title>
        <authorList>
            <person name="Zewei F."/>
            <person name="Zheng Z."/>
            <person name="Yu L."/>
            <person name="Ruyue G."/>
            <person name="Yanhong M."/>
            <person name="Yuanyuan C."/>
            <person name="Jingyan G."/>
            <person name="Wenjun H."/>
        </authorList>
    </citation>
    <scope>NUCLEOTIDE SEQUENCE [LARGE SCALE GENOMIC DNA]</scope>
    <source>
        <strain evidence="2 3">YS10</strain>
    </source>
</reference>
<evidence type="ECO:0000313" key="2">
    <source>
        <dbReference type="EMBL" id="QWG09842.1"/>
    </source>
</evidence>
<protein>
    <submittedName>
        <fullName evidence="2">DinB family protein</fullName>
    </submittedName>
</protein>
<dbReference type="InterPro" id="IPR024775">
    <property type="entry name" value="DinB-like"/>
</dbReference>
<dbReference type="Proteomes" id="UP000682802">
    <property type="component" value="Chromosome 2"/>
</dbReference>
<evidence type="ECO:0000259" key="1">
    <source>
        <dbReference type="Pfam" id="PF12867"/>
    </source>
</evidence>
<dbReference type="EMBL" id="CP076129">
    <property type="protein sequence ID" value="QWG09842.1"/>
    <property type="molecule type" value="Genomic_DNA"/>
</dbReference>
<accession>A0ABX8H2Q2</accession>
<dbReference type="Gene3D" id="1.20.120.450">
    <property type="entry name" value="dinb family like domain"/>
    <property type="match status" value="1"/>
</dbReference>
<organism evidence="2 3">
    <name type="scientific">Flammeovirga kamogawensis</name>
    <dbReference type="NCBI Taxonomy" id="373891"/>
    <lineage>
        <taxon>Bacteria</taxon>
        <taxon>Pseudomonadati</taxon>
        <taxon>Bacteroidota</taxon>
        <taxon>Cytophagia</taxon>
        <taxon>Cytophagales</taxon>
        <taxon>Flammeovirgaceae</taxon>
        <taxon>Flammeovirga</taxon>
    </lineage>
</organism>
<dbReference type="SUPFAM" id="SSF109854">
    <property type="entry name" value="DinB/YfiT-like putative metalloenzymes"/>
    <property type="match status" value="1"/>
</dbReference>
<gene>
    <name evidence="2" type="ORF">KM029_19370</name>
</gene>
<keyword evidence="3" id="KW-1185">Reference proteome</keyword>
<sequence length="174" mass="19966">MNKKELPFMPVFFDRYINLTDDNNVIDILSESISKLNSDFVEKLEQLGTDVYAANKWTVLDLMQHMIDTERILAYRALSFAREDKTPLPGFEEDDYAVNSMANHRELADLINEFQVVRMSSIALFKSFSDEMLLQVGTASGNEISVLALGFTIAGHQLHHMKIIEERYFPLLNN</sequence>
<dbReference type="InterPro" id="IPR034660">
    <property type="entry name" value="DinB/YfiT-like"/>
</dbReference>
<evidence type="ECO:0000313" key="3">
    <source>
        <dbReference type="Proteomes" id="UP000682802"/>
    </source>
</evidence>
<feature type="domain" description="DinB-like" evidence="1">
    <location>
        <begin position="51"/>
        <end position="164"/>
    </location>
</feature>
<proteinExistence type="predicted"/>
<name>A0ABX8H2Q2_9BACT</name>